<comment type="similarity">
    <text evidence="1">Belongs to the intimin/invasin family.</text>
</comment>
<dbReference type="SMART" id="SM00634">
    <property type="entry name" value="BID_1"/>
    <property type="match status" value="1"/>
</dbReference>
<organism evidence="4 5">
    <name type="scientific">Palaeococcus pacificus DY20341</name>
    <dbReference type="NCBI Taxonomy" id="1343739"/>
    <lineage>
        <taxon>Archaea</taxon>
        <taxon>Methanobacteriati</taxon>
        <taxon>Methanobacteriota</taxon>
        <taxon>Thermococci</taxon>
        <taxon>Thermococcales</taxon>
        <taxon>Thermococcaceae</taxon>
        <taxon>Palaeococcus</taxon>
    </lineage>
</organism>
<dbReference type="EMBL" id="CP006019">
    <property type="protein sequence ID" value="AIF70334.1"/>
    <property type="molecule type" value="Genomic_DNA"/>
</dbReference>
<evidence type="ECO:0000259" key="3">
    <source>
        <dbReference type="SMART" id="SM00634"/>
    </source>
</evidence>
<evidence type="ECO:0000313" key="5">
    <source>
        <dbReference type="Proteomes" id="UP000027981"/>
    </source>
</evidence>
<dbReference type="RefSeq" id="WP_048165796.1">
    <property type="nucleotide sequence ID" value="NZ_CP006019.1"/>
</dbReference>
<evidence type="ECO:0000256" key="2">
    <source>
        <dbReference type="SAM" id="Coils"/>
    </source>
</evidence>
<accession>A0A075LVG6</accession>
<feature type="coiled-coil region" evidence="2">
    <location>
        <begin position="165"/>
        <end position="192"/>
    </location>
</feature>
<reference evidence="5" key="1">
    <citation type="submission" date="2013-06" db="EMBL/GenBank/DDBJ databases">
        <title>Complete Genome Sequence of Hyperthermophilic Palaeococcus pacificus DY20341T, Isolated from a Deep-Sea Hydrothermal Sediments.</title>
        <authorList>
            <person name="Zeng X."/>
            <person name="Shao Z."/>
        </authorList>
    </citation>
    <scope>NUCLEOTIDE SEQUENCE [LARGE SCALE GENOMIC DNA]</scope>
    <source>
        <strain evidence="5">DY20341</strain>
    </source>
</reference>
<dbReference type="Gene3D" id="2.60.40.10">
    <property type="entry name" value="Immunoglobulins"/>
    <property type="match status" value="2"/>
</dbReference>
<name>A0A075LVG6_9EURY</name>
<dbReference type="eggNOG" id="arCOG02487">
    <property type="taxonomic scope" value="Archaea"/>
</dbReference>
<dbReference type="SUPFAM" id="SSF49373">
    <property type="entry name" value="Invasin/intimin cell-adhesion fragments"/>
    <property type="match status" value="1"/>
</dbReference>
<feature type="domain" description="Big-1" evidence="3">
    <location>
        <begin position="285"/>
        <end position="375"/>
    </location>
</feature>
<dbReference type="AlphaFoldDB" id="A0A075LVG6"/>
<dbReference type="KEGG" id="ppac:PAP_09795"/>
<evidence type="ECO:0000256" key="1">
    <source>
        <dbReference type="ARBA" id="ARBA00010116"/>
    </source>
</evidence>
<dbReference type="HOGENOM" id="CLU_028321_0_0_2"/>
<dbReference type="InterPro" id="IPR013783">
    <property type="entry name" value="Ig-like_fold"/>
</dbReference>
<dbReference type="InterPro" id="IPR008964">
    <property type="entry name" value="Invasin/intimin_cell_adhesion"/>
</dbReference>
<keyword evidence="5" id="KW-1185">Reference proteome</keyword>
<dbReference type="Proteomes" id="UP000027981">
    <property type="component" value="Chromosome"/>
</dbReference>
<gene>
    <name evidence="4" type="ORF">PAP_09795</name>
</gene>
<dbReference type="InterPro" id="IPR003344">
    <property type="entry name" value="Big_1_dom"/>
</dbReference>
<protein>
    <recommendedName>
        <fullName evidence="3">Big-1 domain-containing protein</fullName>
    </recommendedName>
</protein>
<dbReference type="OrthoDB" id="101276at2157"/>
<keyword evidence="2" id="KW-0175">Coiled coil</keyword>
<dbReference type="Pfam" id="PF02369">
    <property type="entry name" value="Big_1"/>
    <property type="match status" value="1"/>
</dbReference>
<proteinExistence type="inferred from homology"/>
<sequence>MKRIITLALIMLILSPLGLALDRQIPLEEAKKSDEGVYRFLEILLNYAISSTNAIVDERNTSIDYSNLLGARLNQTVEEISFYKSKGVTSAVEEYIPPFLGLHDGIRDIIKGQMLFLGNIDRVKEKDRRAYALALNGVEMGKEGILKVNESIRAIAEFTFVSEEQNELKLNTDRLEENLKKIQKMFQSYERILREYDVLGGEDRLTLYASDLNPPVFENVTFYGHAKGLEKINLHVKDSNGLETILLVSVSKDRFRFVYSFSEIGTYKVFVTGKKNGKILRSNTLILNVSRIPTEIIAYGGSAYIGTSFELTGVLQDYRGNPLKGQTVFITFKNTSMSTATDDTGAFSANLTSKQAGRYEVKVSYNGDELYAPTSSTVKVAFLRRPLMIKLNSQEKIKVGKPLKVEAVVASKYEVPITIYVDGKQYKEIKAKGNFEFTVVFNETGRHDIQAVFQGDSFYAPSKSNILSVEVIEGVPILKAILFLILSVGGFLAYKALSAKTTIDGMSEEEFLALLKAQEKEEKKQKKRSKKLNDYYKVLYSRLIKTYRLKRSTTPRELLARVKDEPFVGDLAIATILHEKYTYSKKRLSSNEIIEFIRSVGRTLLGFLVRDEL</sequence>
<dbReference type="GeneID" id="24843053"/>
<dbReference type="STRING" id="1343739.PAP_09795"/>
<reference evidence="4 5" key="2">
    <citation type="journal article" date="2015" name="Genome Announc.">
        <title>Complete Genome Sequence of Hyperthermophilic Piezophilic Archaeon Palaeococcus pacificus DY20341T, Isolated from Deep-Sea Hydrothermal Sediments.</title>
        <authorList>
            <person name="Zeng X."/>
            <person name="Jebbar M."/>
            <person name="Shao Z."/>
        </authorList>
    </citation>
    <scope>NUCLEOTIDE SEQUENCE [LARGE SCALE GENOMIC DNA]</scope>
    <source>
        <strain evidence="4 5">DY20341</strain>
    </source>
</reference>
<evidence type="ECO:0000313" key="4">
    <source>
        <dbReference type="EMBL" id="AIF70334.1"/>
    </source>
</evidence>